<evidence type="ECO:0000256" key="5">
    <source>
        <dbReference type="ARBA" id="ARBA00016672"/>
    </source>
</evidence>
<feature type="domain" description="RNA polymerase Rpb4/RPC9 core" evidence="16">
    <location>
        <begin position="796"/>
        <end position="923"/>
    </location>
</feature>
<evidence type="ECO:0000256" key="6">
    <source>
        <dbReference type="ARBA" id="ARBA00022475"/>
    </source>
</evidence>
<evidence type="ECO:0000259" key="16">
    <source>
        <dbReference type="SMART" id="SM00657"/>
    </source>
</evidence>
<evidence type="ECO:0000256" key="1">
    <source>
        <dbReference type="ARBA" id="ARBA00004123"/>
    </source>
</evidence>
<keyword evidence="18" id="KW-1185">Reference proteome</keyword>
<proteinExistence type="inferred from homology"/>
<dbReference type="GO" id="GO:0006352">
    <property type="term" value="P:DNA-templated transcription initiation"/>
    <property type="evidence" value="ECO:0007669"/>
    <property type="project" value="InterPro"/>
</dbReference>
<keyword evidence="10" id="KW-0804">Transcription</keyword>
<comment type="similarity">
    <text evidence="4">Belongs to the heat shock protein 70 family.</text>
</comment>
<evidence type="ECO:0000256" key="4">
    <source>
        <dbReference type="ARBA" id="ARBA00007381"/>
    </source>
</evidence>
<keyword evidence="9" id="KW-0472">Membrane</keyword>
<dbReference type="GO" id="GO:0140662">
    <property type="term" value="F:ATP-dependent protein folding chaperone"/>
    <property type="evidence" value="ECO:0007669"/>
    <property type="project" value="InterPro"/>
</dbReference>
<evidence type="ECO:0000256" key="14">
    <source>
        <dbReference type="ARBA" id="ARBA00045808"/>
    </source>
</evidence>
<evidence type="ECO:0000256" key="8">
    <source>
        <dbReference type="ARBA" id="ARBA00022840"/>
    </source>
</evidence>
<dbReference type="Pfam" id="PF03874">
    <property type="entry name" value="RNA_pol_Rpb4"/>
    <property type="match status" value="1"/>
</dbReference>
<comment type="caution">
    <text evidence="17">The sequence shown here is derived from an EMBL/GenBank/DDBJ whole genome shotgun (WGS) entry which is preliminary data.</text>
</comment>
<dbReference type="GO" id="GO:0005886">
    <property type="term" value="C:plasma membrane"/>
    <property type="evidence" value="ECO:0007669"/>
    <property type="project" value="UniProtKB-SubCell"/>
</dbReference>
<evidence type="ECO:0000256" key="2">
    <source>
        <dbReference type="ARBA" id="ARBA00004413"/>
    </source>
</evidence>
<protein>
    <recommendedName>
        <fullName evidence="5">DNA-directed RNA polymerase III subunit RPC9</fullName>
    </recommendedName>
    <alternativeName>
        <fullName evidence="15">DNA-directed RNA polymerase III subunit rpc9</fullName>
    </alternativeName>
</protein>
<dbReference type="InterPro" id="IPR013126">
    <property type="entry name" value="Hsp_70_fam"/>
</dbReference>
<name>A0A8J2Q5J9_9HEXA</name>
<dbReference type="FunFam" id="3.90.640.10:FF:000003">
    <property type="entry name" value="Molecular chaperone DnaK"/>
    <property type="match status" value="1"/>
</dbReference>
<organism evidence="17 18">
    <name type="scientific">Allacma fusca</name>
    <dbReference type="NCBI Taxonomy" id="39272"/>
    <lineage>
        <taxon>Eukaryota</taxon>
        <taxon>Metazoa</taxon>
        <taxon>Ecdysozoa</taxon>
        <taxon>Arthropoda</taxon>
        <taxon>Hexapoda</taxon>
        <taxon>Collembola</taxon>
        <taxon>Symphypleona</taxon>
        <taxon>Sminthuridae</taxon>
        <taxon>Allacma</taxon>
    </lineage>
</organism>
<accession>A0A8J2Q5J9</accession>
<evidence type="ECO:0000256" key="15">
    <source>
        <dbReference type="ARBA" id="ARBA00073026"/>
    </source>
</evidence>
<evidence type="ECO:0000256" key="11">
    <source>
        <dbReference type="ARBA" id="ARBA00023242"/>
    </source>
</evidence>
<keyword evidence="8" id="KW-0067">ATP-binding</keyword>
<comment type="function">
    <text evidence="14">DNA-dependent RNA polymerase catalyzes the transcription of DNA into RNA using the four ribonucleoside triphosphates as substrates. Specific peripheric component of RNA polymerase III (Pol III) which synthesizes small non-coding RNAs including 5S rRNA, snRNAs, tRNAs and miRNAs from at least 500 distinct genomic loci. With POLR3H/RPC8 forms a mobile stalk that protrudes from Pol III core and functions primarily in transcription initiation. Pol III plays a key role in sensing and limiting infection by intracellular bacteria and DNA viruses. Acts as nuclear and cytosolic DNA sensor involved in innate immune response. Can sense non-self dsDNA that serves as template for transcription into dsRNA. The non-self RNA polymerase III transcripts, such as Epstein-Barr virus-encoded RNAs (EBERs) induce type I interferon and NF-kappa-B through the RIG-I pathway.</text>
</comment>
<evidence type="ECO:0000256" key="10">
    <source>
        <dbReference type="ARBA" id="ARBA00023163"/>
    </source>
</evidence>
<dbReference type="FunFam" id="1.20.1250.40:FF:000002">
    <property type="entry name" value="DNA-directed RNA polymerase III subunit RPC9"/>
    <property type="match status" value="1"/>
</dbReference>
<dbReference type="AlphaFoldDB" id="A0A8J2Q5J9"/>
<keyword evidence="7" id="KW-0547">Nucleotide-binding</keyword>
<evidence type="ECO:0000256" key="12">
    <source>
        <dbReference type="ARBA" id="ARBA00043924"/>
    </source>
</evidence>
<comment type="subcellular location">
    <subcellularLocation>
        <location evidence="2">Cell membrane</location>
        <topology evidence="2">Peripheral membrane protein</topology>
        <orientation evidence="2">Cytoplasmic side</orientation>
    </subcellularLocation>
    <subcellularLocation>
        <location evidence="1">Nucleus</location>
    </subcellularLocation>
</comment>
<comment type="function">
    <text evidence="12">Accessory protein for the calcitonin gene-related peptide (CGRP) receptor. It modulates CGRP responsiveness in a variety of tissues.</text>
</comment>
<sequence>MAGFSAVEIITEATAAAIAYLHAATPPHKLLVFDLGMSTFDLTILKVEGKKIHILAVGGDSSIGGDNFTNEILNYVMQDHRKRWGGEEYDPTNIGRLRIACKLKKKELFSSTCKSVQIGKPGYLFRNVAEIGEVILVGGSTRVPTIEKIIKEKLPRATVRKSIEVDTVVVRGAAIQTSTQHAFKEIYILPFFEPNLDRLNVHGICTPATIGVQFTYNWQINENNSNYGILIPKGTEIPCFAEKTFWFLQERGVAVIRVVEGENNDAVKNDELGQLQINGIKASNGYCELKIQMYLSADAELTVRSVEAGIFNAFKEWEFMTIDVMQARKLNHFYVHRPDNPTSNYFSHDPKSGQKNYKIQIDLARLYYQQNMDSVVSSLEFIADEEFKKTHEKSVDDALEELNKAHPLTLELLQFTKDHLGTLFENCLAFMGEDGMEFIRDQNDKTFIPTCITFEEGETTFGSTAQEKAISNPAITVIDIKRMIGRHIEDPQVAQLRKFWPFETLAENGNIYVRILDTKYRPEQLIELYVEYLIELAVGYLGHDVINAVVAIPLYFTPRQRHLTKEAFHNAGINVLRLLNEPTAASLAYSDMISEVQPKTCLIFDLGGGTLDIAILEVTGSTGVKVKEMDGDPFLGGVDFDNELMKYCIKEFEKQENIQFPDAGYSHKKRRLRKECEKAKEILSSAEQVTVTLESFHDGWNLVVPVTRKTFENLIEEKLEKCMAIVDKLVDSVEINEVVLVGGSSRIPRVKKKFGEKVTISRRLHPSDAVARGAALKAMEFNPNQTAGNPSTANRKPFKMKMVGYLSNYEVFKYFSEIKEASSRNEDRASALKYNKHLSTIVYEAVQYFKKSPCTVQSPVGIAEFMRRIKPFGLTKLEQLSILNTRPSMPVDIQALIEESEERLTEDQVDEIIQIVDQCLPPVDTPDANPDHIE</sequence>
<dbReference type="OrthoDB" id="1746530at2759"/>
<evidence type="ECO:0000256" key="9">
    <source>
        <dbReference type="ARBA" id="ARBA00023136"/>
    </source>
</evidence>
<evidence type="ECO:0000313" key="17">
    <source>
        <dbReference type="EMBL" id="CAG7834736.1"/>
    </source>
</evidence>
<dbReference type="Proteomes" id="UP000708208">
    <property type="component" value="Unassembled WGS sequence"/>
</dbReference>
<dbReference type="InterPro" id="IPR018181">
    <property type="entry name" value="Heat_shock_70_CS"/>
</dbReference>
<dbReference type="SMART" id="SM00657">
    <property type="entry name" value="RPOL4c"/>
    <property type="match status" value="1"/>
</dbReference>
<evidence type="ECO:0000256" key="3">
    <source>
        <dbReference type="ARBA" id="ARBA00006898"/>
    </source>
</evidence>
<comment type="subunit">
    <text evidence="13">Component of the RNA polymerase III complex consisting of 17 subunits: a ten-subunit horseshoe-shaped catalytic core composed of POLR3A/RPC1, POLR3B/RPC2, POLR1C/RPAC1, POLR1D/RPAC2, POLR3K/RPC10, POLR2E/RPABC1, POLR2F/RPABC2, POLR2H/RPABC3, POLR2K/RPABC4 and POLR2L/RPABC5; a mobile stalk composed of two subunits POLR3H/RPC8 and CRCP/RPC9, protruding from the core and functioning primarily in transcription initiation; and additional subunits homologous to general transcription factors of the RNA polymerase II machinery, POLR3C/RPC3-POLR3F/RPC6-POLR3G/RPC7 heterotrimer required for transcription initiation and POLR3D/RPC4-POLR3E/RPC5 heterodimer involved in both transcription initiation and termination.</text>
</comment>
<evidence type="ECO:0000256" key="13">
    <source>
        <dbReference type="ARBA" id="ARBA00044007"/>
    </source>
</evidence>
<dbReference type="InterPro" id="IPR006590">
    <property type="entry name" value="RNA_pol_Rpb4/RPC9_core"/>
</dbReference>
<evidence type="ECO:0000313" key="18">
    <source>
        <dbReference type="Proteomes" id="UP000708208"/>
    </source>
</evidence>
<dbReference type="PANTHER" id="PTHR19375">
    <property type="entry name" value="HEAT SHOCK PROTEIN 70KDA"/>
    <property type="match status" value="1"/>
</dbReference>
<evidence type="ECO:0000256" key="7">
    <source>
        <dbReference type="ARBA" id="ARBA00022741"/>
    </source>
</evidence>
<keyword evidence="6" id="KW-1003">Cell membrane</keyword>
<dbReference type="GO" id="GO:0005634">
    <property type="term" value="C:nucleus"/>
    <property type="evidence" value="ECO:0007669"/>
    <property type="project" value="UniProtKB-SubCell"/>
</dbReference>
<dbReference type="EMBL" id="CAJVCH010570355">
    <property type="protein sequence ID" value="CAG7834736.1"/>
    <property type="molecule type" value="Genomic_DNA"/>
</dbReference>
<dbReference type="GO" id="GO:0005524">
    <property type="term" value="F:ATP binding"/>
    <property type="evidence" value="ECO:0007669"/>
    <property type="project" value="UniProtKB-KW"/>
</dbReference>
<comment type="similarity">
    <text evidence="3">Belongs to the eukaryotic RPC9 RNA polymerase subunit family.</text>
</comment>
<keyword evidence="11" id="KW-0539">Nucleus</keyword>
<dbReference type="InterPro" id="IPR005574">
    <property type="entry name" value="Rpb4/RPC9"/>
</dbReference>
<reference evidence="17" key="1">
    <citation type="submission" date="2021-06" db="EMBL/GenBank/DDBJ databases">
        <authorList>
            <person name="Hodson N. C."/>
            <person name="Mongue J. A."/>
            <person name="Jaron S. K."/>
        </authorList>
    </citation>
    <scope>NUCLEOTIDE SEQUENCE</scope>
</reference>
<gene>
    <name evidence="17" type="ORF">AFUS01_LOCUS44208</name>
</gene>
<dbReference type="GO" id="GO:0030880">
    <property type="term" value="C:RNA polymerase complex"/>
    <property type="evidence" value="ECO:0007669"/>
    <property type="project" value="InterPro"/>
</dbReference>
<dbReference type="Pfam" id="PF00012">
    <property type="entry name" value="HSP70"/>
    <property type="match status" value="3"/>
</dbReference>
<dbReference type="PROSITE" id="PS01036">
    <property type="entry name" value="HSP70_3"/>
    <property type="match status" value="2"/>
</dbReference>